<evidence type="ECO:0000259" key="2">
    <source>
        <dbReference type="Pfam" id="PF02272"/>
    </source>
</evidence>
<dbReference type="GO" id="GO:0003676">
    <property type="term" value="F:nucleic acid binding"/>
    <property type="evidence" value="ECO:0007669"/>
    <property type="project" value="InterPro"/>
</dbReference>
<dbReference type="InterPro" id="IPR003156">
    <property type="entry name" value="DHHA1_dom"/>
</dbReference>
<dbReference type="RefSeq" id="WP_104689083.1">
    <property type="nucleotide sequence ID" value="NZ_JBKTHY010000001.1"/>
</dbReference>
<dbReference type="EMBL" id="PNFV01000008">
    <property type="protein sequence ID" value="PMB82182.1"/>
    <property type="molecule type" value="Genomic_DNA"/>
</dbReference>
<dbReference type="AlphaFoldDB" id="A0A2J6NLH7"/>
<feature type="domain" description="DDH" evidence="1">
    <location>
        <begin position="17"/>
        <end position="155"/>
    </location>
</feature>
<dbReference type="Gene3D" id="3.90.1640.10">
    <property type="entry name" value="inorganic pyrophosphatase (n-terminal core)"/>
    <property type="match status" value="1"/>
</dbReference>
<evidence type="ECO:0000313" key="4">
    <source>
        <dbReference type="Proteomes" id="UP000239920"/>
    </source>
</evidence>
<proteinExistence type="predicted"/>
<dbReference type="PANTHER" id="PTHR47618:SF1">
    <property type="entry name" value="BIFUNCTIONAL OLIGORIBONUCLEASE AND PAP PHOSPHATASE NRNA"/>
    <property type="match status" value="1"/>
</dbReference>
<dbReference type="OrthoDB" id="9803668at2"/>
<gene>
    <name evidence="3" type="ORF">CK797_07200</name>
</gene>
<protein>
    <submittedName>
        <fullName evidence="3">DHH family phosphoesterase</fullName>
    </submittedName>
</protein>
<dbReference type="InterPro" id="IPR038763">
    <property type="entry name" value="DHH_sf"/>
</dbReference>
<dbReference type="SUPFAM" id="SSF64182">
    <property type="entry name" value="DHH phosphoesterases"/>
    <property type="match status" value="1"/>
</dbReference>
<name>A0A2J6NLH7_9LACO</name>
<feature type="domain" description="DHHA1" evidence="2">
    <location>
        <begin position="229"/>
        <end position="311"/>
    </location>
</feature>
<comment type="caution">
    <text evidence="3">The sequence shown here is derived from an EMBL/GenBank/DDBJ whole genome shotgun (WGS) entry which is preliminary data.</text>
</comment>
<dbReference type="PANTHER" id="PTHR47618">
    <property type="entry name" value="BIFUNCTIONAL OLIGORIBONUCLEASE AND PAP PHOSPHATASE NRNA"/>
    <property type="match status" value="1"/>
</dbReference>
<dbReference type="Proteomes" id="UP000239920">
    <property type="component" value="Unassembled WGS sequence"/>
</dbReference>
<dbReference type="Pfam" id="PF01368">
    <property type="entry name" value="DHH"/>
    <property type="match status" value="1"/>
</dbReference>
<dbReference type="Gene3D" id="3.10.310.30">
    <property type="match status" value="1"/>
</dbReference>
<organism evidence="3 4">
    <name type="scientific">Limosilactobacillus pontis</name>
    <dbReference type="NCBI Taxonomy" id="35787"/>
    <lineage>
        <taxon>Bacteria</taxon>
        <taxon>Bacillati</taxon>
        <taxon>Bacillota</taxon>
        <taxon>Bacilli</taxon>
        <taxon>Lactobacillales</taxon>
        <taxon>Lactobacillaceae</taxon>
        <taxon>Limosilactobacillus</taxon>
    </lineage>
</organism>
<dbReference type="InterPro" id="IPR051319">
    <property type="entry name" value="Oligoribo/pAp-PDE_c-di-AMP_PDE"/>
</dbReference>
<evidence type="ECO:0000259" key="1">
    <source>
        <dbReference type="Pfam" id="PF01368"/>
    </source>
</evidence>
<evidence type="ECO:0000313" key="3">
    <source>
        <dbReference type="EMBL" id="PMB82182.1"/>
    </source>
</evidence>
<dbReference type="InterPro" id="IPR001667">
    <property type="entry name" value="DDH_dom"/>
</dbReference>
<accession>A0A2J6NLH7</accession>
<sequence>MADQLAAIFAQIKKYNKIIIHRHQRPDPDAIGSQVGLAEILKASFPYKQIYVVGKHIPGFDWIGTMDEIDNETFDDALVIVTDTANAPRIDDRRFNNGDELIKIDHHPNDEPFGDLMWVEPDASSCSEMIYAFYQHFAKELKLPRNAASALYAGIIGDTGRFLYPATTPRTMLVAGALMAAGADAAAISQRENEITLPLARLSAYVYEHLTILDHGAAYVVLTNDLLTKFGLSEAGTSAVVSLPGRIKDVTAWAIFVEQEEGHYRIRLRSKGPSINGLAKKHNGGGHALASGAKAQDQDEIKQVIAELDQLTTDYATK</sequence>
<dbReference type="Pfam" id="PF02272">
    <property type="entry name" value="DHHA1"/>
    <property type="match status" value="1"/>
</dbReference>
<reference evidence="3 4" key="1">
    <citation type="submission" date="2017-09" db="EMBL/GenBank/DDBJ databases">
        <title>Bacterial strain isolated from the female urinary microbiota.</title>
        <authorList>
            <person name="Thomas-White K."/>
            <person name="Kumar N."/>
            <person name="Forster S."/>
            <person name="Putonti C."/>
            <person name="Lawley T."/>
            <person name="Wolfe A.J."/>
        </authorList>
    </citation>
    <scope>NUCLEOTIDE SEQUENCE [LARGE SCALE GENOMIC DNA]</scope>
    <source>
        <strain evidence="3 4">UMB0683</strain>
    </source>
</reference>